<evidence type="ECO:0000256" key="8">
    <source>
        <dbReference type="SAM" id="Phobius"/>
    </source>
</evidence>
<reference evidence="9 10" key="1">
    <citation type="submission" date="2023-07" db="EMBL/GenBank/DDBJ databases">
        <title>Sorghum-associated microbial communities from plants grown in Nebraska, USA.</title>
        <authorList>
            <person name="Schachtman D."/>
        </authorList>
    </citation>
    <scope>NUCLEOTIDE SEQUENCE [LARGE SCALE GENOMIC DNA]</scope>
    <source>
        <strain evidence="9 10">CC351</strain>
    </source>
</reference>
<keyword evidence="5 8" id="KW-1133">Transmembrane helix</keyword>
<dbReference type="PIRSF" id="PIRSF500217">
    <property type="entry name" value="AlgI"/>
    <property type="match status" value="1"/>
</dbReference>
<name>A0ABT9SJ02_9FLAO</name>
<dbReference type="PIRSF" id="PIRSF016636">
    <property type="entry name" value="AlgI_DltB"/>
    <property type="match status" value="1"/>
</dbReference>
<dbReference type="Proteomes" id="UP001235513">
    <property type="component" value="Unassembled WGS sequence"/>
</dbReference>
<feature type="transmembrane region" description="Helical" evidence="8">
    <location>
        <begin position="440"/>
        <end position="457"/>
    </location>
</feature>
<dbReference type="Pfam" id="PF03062">
    <property type="entry name" value="MBOAT"/>
    <property type="match status" value="1"/>
</dbReference>
<feature type="transmembrane region" description="Helical" evidence="8">
    <location>
        <begin position="400"/>
        <end position="419"/>
    </location>
</feature>
<keyword evidence="3 7" id="KW-1003">Cell membrane</keyword>
<evidence type="ECO:0000256" key="3">
    <source>
        <dbReference type="ARBA" id="ARBA00022475"/>
    </source>
</evidence>
<dbReference type="EMBL" id="JAUSRL010000001">
    <property type="protein sequence ID" value="MDP9958425.1"/>
    <property type="molecule type" value="Genomic_DNA"/>
</dbReference>
<comment type="similarity">
    <text evidence="2 7">Belongs to the membrane-bound acyltransferase family.</text>
</comment>
<dbReference type="InterPro" id="IPR024194">
    <property type="entry name" value="Ac/AlaTfrase_AlgI/DltB"/>
</dbReference>
<keyword evidence="10" id="KW-1185">Reference proteome</keyword>
<evidence type="ECO:0000313" key="9">
    <source>
        <dbReference type="EMBL" id="MDP9958425.1"/>
    </source>
</evidence>
<feature type="transmembrane region" description="Helical" evidence="8">
    <location>
        <begin position="41"/>
        <end position="57"/>
    </location>
</feature>
<dbReference type="InterPro" id="IPR028362">
    <property type="entry name" value="AlgI"/>
</dbReference>
<evidence type="ECO:0000256" key="6">
    <source>
        <dbReference type="ARBA" id="ARBA00023136"/>
    </source>
</evidence>
<keyword evidence="6 7" id="KW-0472">Membrane</keyword>
<dbReference type="InterPro" id="IPR004299">
    <property type="entry name" value="MBOAT_fam"/>
</dbReference>
<gene>
    <name evidence="9" type="ORF">J2T04_000292</name>
</gene>
<evidence type="ECO:0000256" key="2">
    <source>
        <dbReference type="ARBA" id="ARBA00010323"/>
    </source>
</evidence>
<organism evidence="9 10">
    <name type="scientific">Chryseobacterium lathyri</name>
    <dbReference type="NCBI Taxonomy" id="395933"/>
    <lineage>
        <taxon>Bacteria</taxon>
        <taxon>Pseudomonadati</taxon>
        <taxon>Bacteroidota</taxon>
        <taxon>Flavobacteriia</taxon>
        <taxon>Flavobacteriales</taxon>
        <taxon>Weeksellaceae</taxon>
        <taxon>Chryseobacterium group</taxon>
        <taxon>Chryseobacterium</taxon>
    </lineage>
</organism>
<accession>A0ABT9SJ02</accession>
<feature type="transmembrane region" description="Helical" evidence="8">
    <location>
        <begin position="362"/>
        <end position="380"/>
    </location>
</feature>
<evidence type="ECO:0000256" key="7">
    <source>
        <dbReference type="PIRNR" id="PIRNR016636"/>
    </source>
</evidence>
<proteinExistence type="inferred from homology"/>
<comment type="caution">
    <text evidence="9">The sequence shown here is derived from an EMBL/GenBank/DDBJ whole genome shotgun (WGS) entry which is preliminary data.</text>
</comment>
<keyword evidence="7 9" id="KW-0012">Acyltransferase</keyword>
<feature type="transmembrane region" description="Helical" evidence="8">
    <location>
        <begin position="109"/>
        <end position="132"/>
    </location>
</feature>
<keyword evidence="4 8" id="KW-0812">Transmembrane</keyword>
<dbReference type="PANTHER" id="PTHR13285">
    <property type="entry name" value="ACYLTRANSFERASE"/>
    <property type="match status" value="1"/>
</dbReference>
<protein>
    <submittedName>
        <fullName evidence="9">D-alanyl-lipoteichoic acid acyltransferase DltB (MBOAT superfamily)</fullName>
    </submittedName>
</protein>
<dbReference type="PANTHER" id="PTHR13285:SF18">
    <property type="entry name" value="PROTEIN-CYSTEINE N-PALMITOYLTRANSFERASE RASP"/>
    <property type="match status" value="1"/>
</dbReference>
<evidence type="ECO:0000256" key="1">
    <source>
        <dbReference type="ARBA" id="ARBA00004651"/>
    </source>
</evidence>
<keyword evidence="7" id="KW-0808">Transferase</keyword>
<evidence type="ECO:0000256" key="5">
    <source>
        <dbReference type="ARBA" id="ARBA00022989"/>
    </source>
</evidence>
<evidence type="ECO:0000313" key="10">
    <source>
        <dbReference type="Proteomes" id="UP001235513"/>
    </source>
</evidence>
<comment type="subcellular location">
    <subcellularLocation>
        <location evidence="1">Cell membrane</location>
        <topology evidence="1">Multi-pass membrane protein</topology>
    </subcellularLocation>
</comment>
<dbReference type="GO" id="GO:0016746">
    <property type="term" value="F:acyltransferase activity"/>
    <property type="evidence" value="ECO:0007669"/>
    <property type="project" value="UniProtKB-KW"/>
</dbReference>
<dbReference type="InterPro" id="IPR051085">
    <property type="entry name" value="MB_O-acyltransferase"/>
</dbReference>
<evidence type="ECO:0000256" key="4">
    <source>
        <dbReference type="ARBA" id="ARBA00022692"/>
    </source>
</evidence>
<feature type="transmembrane region" description="Helical" evidence="8">
    <location>
        <begin position="69"/>
        <end position="89"/>
    </location>
</feature>
<sequence length="469" mass="55364">MIFLPIVYVLYWFVFGKRYFYQNVLLLLASFYFYACWDWRFLLLLFFSIGLDYFSGIQIENSKTKRASTIWLTISIGINLGFLGFFKYYNFFIENFADLLNTLGLGVNMWVLNIVLPVGISFYTFHGLSYVIDVYKKRIKAERNYVEYALFVSYFPLLVAGPIERATHLLPQLQRKRKFNYEQSVDGLRQILWGFFKKIVIADNCAPLVNEIFSNYHAESASDLVIGSVLFAFQIYCDFSGYSDIALGVSRMLGIELLKNFSFPYFSRDIAEFWRRWHISLSSWFRDYLYIPLGGSKGGLWMKVRNTFIIFLVSGFWHGANWTFIVWGGLNALFFLPLMLSDKNRSYMEIVAKGKLFPTFREFASILMTFALTCFAWIFFRSESISMAVDYIGKIFSKSLFSFPTHIRPILPVLIIFMLGIEWINRTTDHGLQIKRFNPWLRRIVYLVILYFILRYANFENNEFIYFQF</sequence>